<dbReference type="Proteomes" id="UP000075666">
    <property type="component" value="Unassembled WGS sequence"/>
</dbReference>
<gene>
    <name evidence="1" type="ORF">B4102_3396</name>
</gene>
<proteinExistence type="predicted"/>
<dbReference type="PATRIC" id="fig|46224.3.peg.3537"/>
<sequence>MIKDSVYAGGAIQTLLQEEEIEGVQLALDLNVSPQLVSHMKNDRRRMQKDVAEQSLQVYDDPTYAMELIYEFSGGFTSPVLNGKAIDKHRLAIEQFAFNEIEEAVAVLKGINFIKPPGETTKDERERIAQAIDEIIDAEAAISNLKATLAKEYKISLKDRVNKRVPVWKSKGWIQ</sequence>
<dbReference type="AlphaFoldDB" id="A0A150KU07"/>
<comment type="caution">
    <text evidence="1">The sequence shown here is derived from an EMBL/GenBank/DDBJ whole genome shotgun (WGS) entry which is preliminary data.</text>
</comment>
<evidence type="ECO:0000313" key="2">
    <source>
        <dbReference type="Proteomes" id="UP000075666"/>
    </source>
</evidence>
<dbReference type="OrthoDB" id="2919459at2"/>
<protein>
    <submittedName>
        <fullName evidence="1">Uncharacterized protein</fullName>
    </submittedName>
</protein>
<dbReference type="STRING" id="46224.B4102_3396"/>
<dbReference type="EMBL" id="LQYN01000069">
    <property type="protein sequence ID" value="KYD03478.1"/>
    <property type="molecule type" value="Genomic_DNA"/>
</dbReference>
<evidence type="ECO:0000313" key="1">
    <source>
        <dbReference type="EMBL" id="KYD03478.1"/>
    </source>
</evidence>
<keyword evidence="2" id="KW-1185">Reference proteome</keyword>
<name>A0A150KU07_9BACI</name>
<organism evidence="1 2">
    <name type="scientific">Heyndrickxia sporothermodurans</name>
    <dbReference type="NCBI Taxonomy" id="46224"/>
    <lineage>
        <taxon>Bacteria</taxon>
        <taxon>Bacillati</taxon>
        <taxon>Bacillota</taxon>
        <taxon>Bacilli</taxon>
        <taxon>Bacillales</taxon>
        <taxon>Bacillaceae</taxon>
        <taxon>Heyndrickxia</taxon>
    </lineage>
</organism>
<reference evidence="1 2" key="1">
    <citation type="submission" date="2016-01" db="EMBL/GenBank/DDBJ databases">
        <title>Genome Sequences of Twelve Sporeforming Bacillus Species Isolated from Foods.</title>
        <authorList>
            <person name="Berendsen E.M."/>
            <person name="Wells-Bennik M.H."/>
            <person name="Krawcyk A.O."/>
            <person name="De Jong A."/>
            <person name="Holsappel S."/>
            <person name="Eijlander R.T."/>
            <person name="Kuipers O.P."/>
        </authorList>
    </citation>
    <scope>NUCLEOTIDE SEQUENCE [LARGE SCALE GENOMIC DNA]</scope>
    <source>
        <strain evidence="1 2">B4102</strain>
    </source>
</reference>
<dbReference type="RefSeq" id="WP_066232474.1">
    <property type="nucleotide sequence ID" value="NZ_LQYN01000069.1"/>
</dbReference>
<accession>A0A150KU07</accession>